<dbReference type="AlphaFoldDB" id="A0A9P9F638"/>
<organism evidence="2 3">
    <name type="scientific">Dactylonectria estremocensis</name>
    <dbReference type="NCBI Taxonomy" id="1079267"/>
    <lineage>
        <taxon>Eukaryota</taxon>
        <taxon>Fungi</taxon>
        <taxon>Dikarya</taxon>
        <taxon>Ascomycota</taxon>
        <taxon>Pezizomycotina</taxon>
        <taxon>Sordariomycetes</taxon>
        <taxon>Hypocreomycetidae</taxon>
        <taxon>Hypocreales</taxon>
        <taxon>Nectriaceae</taxon>
        <taxon>Dactylonectria</taxon>
    </lineage>
</organism>
<dbReference type="EMBL" id="JAGMUU010000004">
    <property type="protein sequence ID" value="KAH7154934.1"/>
    <property type="molecule type" value="Genomic_DNA"/>
</dbReference>
<keyword evidence="3" id="KW-1185">Reference proteome</keyword>
<feature type="region of interest" description="Disordered" evidence="1">
    <location>
        <begin position="1"/>
        <end position="70"/>
    </location>
</feature>
<comment type="caution">
    <text evidence="2">The sequence shown here is derived from an EMBL/GenBank/DDBJ whole genome shotgun (WGS) entry which is preliminary data.</text>
</comment>
<evidence type="ECO:0000313" key="2">
    <source>
        <dbReference type="EMBL" id="KAH7154934.1"/>
    </source>
</evidence>
<evidence type="ECO:0000256" key="1">
    <source>
        <dbReference type="SAM" id="MobiDB-lite"/>
    </source>
</evidence>
<sequence length="112" mass="11632">MSMAQAAAPVGLTLSPHTQSPHVASVSLPSGGGPSQGQSPPRLQSTVSRRARGQTAPVPASVQHGAGTPHRRLISSFKRATGSAGRWSLMGALGGWPSACWRRLNRVCGERN</sequence>
<name>A0A9P9F638_9HYPO</name>
<reference evidence="2" key="1">
    <citation type="journal article" date="2021" name="Nat. Commun.">
        <title>Genetic determinants of endophytism in the Arabidopsis root mycobiome.</title>
        <authorList>
            <person name="Mesny F."/>
            <person name="Miyauchi S."/>
            <person name="Thiergart T."/>
            <person name="Pickel B."/>
            <person name="Atanasova L."/>
            <person name="Karlsson M."/>
            <person name="Huettel B."/>
            <person name="Barry K.W."/>
            <person name="Haridas S."/>
            <person name="Chen C."/>
            <person name="Bauer D."/>
            <person name="Andreopoulos W."/>
            <person name="Pangilinan J."/>
            <person name="LaButti K."/>
            <person name="Riley R."/>
            <person name="Lipzen A."/>
            <person name="Clum A."/>
            <person name="Drula E."/>
            <person name="Henrissat B."/>
            <person name="Kohler A."/>
            <person name="Grigoriev I.V."/>
            <person name="Martin F.M."/>
            <person name="Hacquard S."/>
        </authorList>
    </citation>
    <scope>NUCLEOTIDE SEQUENCE</scope>
    <source>
        <strain evidence="2">MPI-CAGE-AT-0021</strain>
    </source>
</reference>
<accession>A0A9P9F638</accession>
<protein>
    <submittedName>
        <fullName evidence="2">Uncharacterized protein</fullName>
    </submittedName>
</protein>
<dbReference type="Proteomes" id="UP000717696">
    <property type="component" value="Unassembled WGS sequence"/>
</dbReference>
<evidence type="ECO:0000313" key="3">
    <source>
        <dbReference type="Proteomes" id="UP000717696"/>
    </source>
</evidence>
<feature type="compositionally biased region" description="Low complexity" evidence="1">
    <location>
        <begin position="36"/>
        <end position="45"/>
    </location>
</feature>
<proteinExistence type="predicted"/>
<gene>
    <name evidence="2" type="ORF">B0J13DRAFT_521105</name>
</gene>